<dbReference type="EMBL" id="BAAAMR010000108">
    <property type="protein sequence ID" value="GAA2162958.1"/>
    <property type="molecule type" value="Genomic_DNA"/>
</dbReference>
<organism evidence="2 3">
    <name type="scientific">Actinomadura napierensis</name>
    <dbReference type="NCBI Taxonomy" id="267854"/>
    <lineage>
        <taxon>Bacteria</taxon>
        <taxon>Bacillati</taxon>
        <taxon>Actinomycetota</taxon>
        <taxon>Actinomycetes</taxon>
        <taxon>Streptosporangiales</taxon>
        <taxon>Thermomonosporaceae</taxon>
        <taxon>Actinomadura</taxon>
    </lineage>
</organism>
<dbReference type="InterPro" id="IPR047789">
    <property type="entry name" value="CU044_5270-like"/>
</dbReference>
<keyword evidence="3" id="KW-1185">Reference proteome</keyword>
<reference evidence="3" key="1">
    <citation type="journal article" date="2019" name="Int. J. Syst. Evol. Microbiol.">
        <title>The Global Catalogue of Microorganisms (GCM) 10K type strain sequencing project: providing services to taxonomists for standard genome sequencing and annotation.</title>
        <authorList>
            <consortium name="The Broad Institute Genomics Platform"/>
            <consortium name="The Broad Institute Genome Sequencing Center for Infectious Disease"/>
            <person name="Wu L."/>
            <person name="Ma J."/>
        </authorList>
    </citation>
    <scope>NUCLEOTIDE SEQUENCE [LARGE SCALE GENOMIC DNA]</scope>
    <source>
        <strain evidence="3">JCM 13850</strain>
    </source>
</reference>
<gene>
    <name evidence="2" type="ORF">GCM10009727_78800</name>
</gene>
<evidence type="ECO:0000313" key="3">
    <source>
        <dbReference type="Proteomes" id="UP001501020"/>
    </source>
</evidence>
<dbReference type="NCBIfam" id="NF038083">
    <property type="entry name" value="CU044_5270_fam"/>
    <property type="match status" value="1"/>
</dbReference>
<evidence type="ECO:0000256" key="1">
    <source>
        <dbReference type="SAM" id="MobiDB-lite"/>
    </source>
</evidence>
<protein>
    <recommendedName>
        <fullName evidence="4">CU044_5270 family protein</fullName>
    </recommendedName>
</protein>
<comment type="caution">
    <text evidence="2">The sequence shown here is derived from an EMBL/GenBank/DDBJ whole genome shotgun (WGS) entry which is preliminary data.</text>
</comment>
<dbReference type="RefSeq" id="WP_344279967.1">
    <property type="nucleotide sequence ID" value="NZ_BAAAMR010000108.1"/>
</dbReference>
<sequence length="332" mass="35235">MDEMTRLRELRSATPPITPDAAEAARNRLLAEAGAPAVRPRPFWARPAWRAGTVAAVAAVAAGATAVAMIGGSGGGSGAPANRIAPVANVEELGTRAAKAAETGTAAAPGQWTYIKTMEAGTIYGSTRITGKRTTTEQWVRYDGKAHDVQRGGRTVRMPADPEWTNVGRYSTDPDVLIGQLENKSLFKQPPPFAAPWPGPDTAAFLLVRGLMDYTAPPPKLQAALYQVLPRLKGVTLERDVADASGRRGIAFALAVNDGGQREEIILNPRTYVYMGHRTVSLKPQVEFPDKGQGARLDNWRPKPSGTAPAGTVTGLSAQLVKATVAKNGERP</sequence>
<proteinExistence type="predicted"/>
<dbReference type="Proteomes" id="UP001501020">
    <property type="component" value="Unassembled WGS sequence"/>
</dbReference>
<accession>A0ABP5M8M9</accession>
<evidence type="ECO:0008006" key="4">
    <source>
        <dbReference type="Google" id="ProtNLM"/>
    </source>
</evidence>
<name>A0ABP5M8M9_9ACTN</name>
<evidence type="ECO:0000313" key="2">
    <source>
        <dbReference type="EMBL" id="GAA2162958.1"/>
    </source>
</evidence>
<feature type="region of interest" description="Disordered" evidence="1">
    <location>
        <begin position="288"/>
        <end position="314"/>
    </location>
</feature>